<name>A0A7Y0HM79_9CLOT</name>
<evidence type="ECO:0000313" key="2">
    <source>
        <dbReference type="EMBL" id="NMM61905.1"/>
    </source>
</evidence>
<dbReference type="Proteomes" id="UP000537131">
    <property type="component" value="Unassembled WGS sequence"/>
</dbReference>
<organism evidence="2 3">
    <name type="scientific">Clostridium muellerianum</name>
    <dbReference type="NCBI Taxonomy" id="2716538"/>
    <lineage>
        <taxon>Bacteria</taxon>
        <taxon>Bacillati</taxon>
        <taxon>Bacillota</taxon>
        <taxon>Clostridia</taxon>
        <taxon>Eubacteriales</taxon>
        <taxon>Clostridiaceae</taxon>
        <taxon>Clostridium</taxon>
    </lineage>
</organism>
<keyword evidence="3" id="KW-1185">Reference proteome</keyword>
<reference evidence="2 3" key="1">
    <citation type="submission" date="2020-06" db="EMBL/GenBank/DDBJ databases">
        <title>Complete Genome Sequence of Clostridium muelleri sp. nov. P21T, an Acid-Alcohol Producing Acetogen Isolated from Old Hay.</title>
        <authorList>
            <person name="Duncan K.E."/>
            <person name="Tanner R.S."/>
        </authorList>
    </citation>
    <scope>NUCLEOTIDE SEQUENCE [LARGE SCALE GENOMIC DNA]</scope>
    <source>
        <strain evidence="2 3">P21</strain>
    </source>
</reference>
<dbReference type="Pfam" id="PF19605">
    <property type="entry name" value="DUF6110"/>
    <property type="match status" value="1"/>
</dbReference>
<dbReference type="AlphaFoldDB" id="A0A7Y0HM79"/>
<comment type="caution">
    <text evidence="2">The sequence shown here is derived from an EMBL/GenBank/DDBJ whole genome shotgun (WGS) entry which is preliminary data.</text>
</comment>
<dbReference type="EMBL" id="JABBNI010000008">
    <property type="protein sequence ID" value="NMM61905.1"/>
    <property type="molecule type" value="Genomic_DNA"/>
</dbReference>
<keyword evidence="1" id="KW-1133">Transmembrane helix</keyword>
<sequence length="85" mass="9311">MTNIFGKEKSLIFAGGVLVGTLGLKLLKSKTAKKFYVKTLAGGMKIKNDAQNLCETIREDAEDMCYEASKQASEEEKGCCCHSEK</sequence>
<dbReference type="InterPro" id="IPR046092">
    <property type="entry name" value="DUF6110"/>
</dbReference>
<evidence type="ECO:0000313" key="3">
    <source>
        <dbReference type="Proteomes" id="UP000537131"/>
    </source>
</evidence>
<feature type="transmembrane region" description="Helical" evidence="1">
    <location>
        <begin position="12"/>
        <end position="28"/>
    </location>
</feature>
<protein>
    <submittedName>
        <fullName evidence="2">DUF1490 domain-containing protein</fullName>
    </submittedName>
</protein>
<dbReference type="RefSeq" id="WP_169296506.1">
    <property type="nucleotide sequence ID" value="NZ_JABBNI010000008.1"/>
</dbReference>
<accession>A0A7Y0HM79</accession>
<gene>
    <name evidence="2" type="ORF">HBE96_04215</name>
</gene>
<keyword evidence="1" id="KW-0472">Membrane</keyword>
<keyword evidence="1" id="KW-0812">Transmembrane</keyword>
<evidence type="ECO:0000256" key="1">
    <source>
        <dbReference type="SAM" id="Phobius"/>
    </source>
</evidence>
<proteinExistence type="predicted"/>